<evidence type="ECO:0000259" key="6">
    <source>
        <dbReference type="Pfam" id="PF00482"/>
    </source>
</evidence>
<sequence>MYNTLVSLARPEAVASILVALAVFGTVLSIMLPYLKTDKLETRLKAVTEQREKLRKQNRAALESRGLRRTDDSMVGNISSKLNLAKALEDPNVAATLSRAGLRGPGPLSAFYFARMTMPFVGAFLMFLYIFYVNDHGLQGPMRYGSLLFGAAAGFYAPNLYVSNLAQKRQKSIMRAFPDALDMLLICVESGMSIEVGFSKVSQEIGSASPELAEEFGLTVAELAYLPERRQAYENLAKRTGHEGVKAVCMALGQAERYGTPLGDALRVMAKENRDMRMAQAEKKAAALPAQLTVPMILFFLPVLFLVVLGPAYLTFKKSQLSDEAPAPVTRQS</sequence>
<keyword evidence="5" id="KW-0472">Membrane</keyword>
<evidence type="ECO:0000256" key="4">
    <source>
        <dbReference type="ARBA" id="ARBA00022989"/>
    </source>
</evidence>
<gene>
    <name evidence="7" type="ORF">HY3_03675</name>
</gene>
<evidence type="ECO:0000256" key="2">
    <source>
        <dbReference type="ARBA" id="ARBA00022475"/>
    </source>
</evidence>
<reference evidence="7 8" key="1">
    <citation type="submission" date="2013-04" db="EMBL/GenBank/DDBJ databases">
        <title>Hyphomonas sp. T24B3 Genome Sequencing.</title>
        <authorList>
            <person name="Lai Q."/>
            <person name="Shao Z."/>
        </authorList>
    </citation>
    <scope>NUCLEOTIDE SEQUENCE [LARGE SCALE GENOMIC DNA]</scope>
    <source>
        <strain evidence="7 8">T24B3</strain>
    </source>
</reference>
<dbReference type="Pfam" id="PF00482">
    <property type="entry name" value="T2SSF"/>
    <property type="match status" value="1"/>
</dbReference>
<dbReference type="PANTHER" id="PTHR35007">
    <property type="entry name" value="INTEGRAL MEMBRANE PROTEIN-RELATED"/>
    <property type="match status" value="1"/>
</dbReference>
<dbReference type="GO" id="GO:0005886">
    <property type="term" value="C:plasma membrane"/>
    <property type="evidence" value="ECO:0007669"/>
    <property type="project" value="UniProtKB-SubCell"/>
</dbReference>
<accession>A0A062TUT3</accession>
<dbReference type="RefSeq" id="WP_034828259.1">
    <property type="nucleotide sequence ID" value="NZ_AWFA01000045.1"/>
</dbReference>
<evidence type="ECO:0000313" key="7">
    <source>
        <dbReference type="EMBL" id="RAN31683.1"/>
    </source>
</evidence>
<comment type="subcellular location">
    <subcellularLocation>
        <location evidence="1">Cell membrane</location>
        <topology evidence="1">Multi-pass membrane protein</topology>
    </subcellularLocation>
</comment>
<dbReference type="eggNOG" id="COG2064">
    <property type="taxonomic scope" value="Bacteria"/>
</dbReference>
<dbReference type="Proteomes" id="UP000249123">
    <property type="component" value="Unassembled WGS sequence"/>
</dbReference>
<dbReference type="PANTHER" id="PTHR35007:SF2">
    <property type="entry name" value="PILUS ASSEMBLE PROTEIN"/>
    <property type="match status" value="1"/>
</dbReference>
<evidence type="ECO:0000256" key="1">
    <source>
        <dbReference type="ARBA" id="ARBA00004651"/>
    </source>
</evidence>
<dbReference type="OrthoDB" id="9810662at2"/>
<keyword evidence="8" id="KW-1185">Reference proteome</keyword>
<name>A0A062TUT3_9PROT</name>
<evidence type="ECO:0000313" key="8">
    <source>
        <dbReference type="Proteomes" id="UP000249123"/>
    </source>
</evidence>
<evidence type="ECO:0000256" key="3">
    <source>
        <dbReference type="ARBA" id="ARBA00022692"/>
    </source>
</evidence>
<dbReference type="STRING" id="1280941.HY2_03980"/>
<dbReference type="EMBL" id="AWFB01000045">
    <property type="protein sequence ID" value="RAN31683.1"/>
    <property type="molecule type" value="Genomic_DNA"/>
</dbReference>
<feature type="domain" description="Type II secretion system protein GspF" evidence="6">
    <location>
        <begin position="181"/>
        <end position="309"/>
    </location>
</feature>
<accession>A0A328JT27</accession>
<protein>
    <submittedName>
        <fullName evidence="7">Type II secretion system protein</fullName>
    </submittedName>
</protein>
<dbReference type="AlphaFoldDB" id="A0A062TUT3"/>
<evidence type="ECO:0000256" key="5">
    <source>
        <dbReference type="ARBA" id="ARBA00023136"/>
    </source>
</evidence>
<keyword evidence="3" id="KW-0812">Transmembrane</keyword>
<keyword evidence="4" id="KW-1133">Transmembrane helix</keyword>
<keyword evidence="2" id="KW-1003">Cell membrane</keyword>
<dbReference type="InterPro" id="IPR018076">
    <property type="entry name" value="T2SS_GspF_dom"/>
</dbReference>
<proteinExistence type="predicted"/>
<organism evidence="7 8">
    <name type="scientific">Hyphomonas pacifica</name>
    <dbReference type="NCBI Taxonomy" id="1280941"/>
    <lineage>
        <taxon>Bacteria</taxon>
        <taxon>Pseudomonadati</taxon>
        <taxon>Pseudomonadota</taxon>
        <taxon>Alphaproteobacteria</taxon>
        <taxon>Hyphomonadales</taxon>
        <taxon>Hyphomonadaceae</taxon>
        <taxon>Hyphomonas</taxon>
    </lineage>
</organism>
<comment type="caution">
    <text evidence="7">The sequence shown here is derived from an EMBL/GenBank/DDBJ whole genome shotgun (WGS) entry which is preliminary data.</text>
</comment>